<dbReference type="InterPro" id="IPR011990">
    <property type="entry name" value="TPR-like_helical_dom_sf"/>
</dbReference>
<dbReference type="AlphaFoldDB" id="A0A077WGE3"/>
<dbReference type="Gene3D" id="3.80.10.10">
    <property type="entry name" value="Ribonuclease Inhibitor"/>
    <property type="match status" value="2"/>
</dbReference>
<sequence>MKDDTSWLPLSQDASFTVQHCNNGDKIVAATDIIQQTTLQLYHALHDRAKLLANSAQFDAALRDASAMIHMQPTVGLGYLCQGDVYCLQGRYAAALPVYDKGLQAVSSSDPHYKDLLQQRMSAMRINNKRIDFVGQLPVDVISTYLIPRIMPVLLSTGCCPYLHVSRTWQQRLSQHAEGLSFEVDYQADSFKKGHKQLMRFAPYVKSLDGTITKQKRLVDLLSRAQFSSLNKLKLHTEWRDAPILDGLRLVGDTLTHLELISISPLQLRDLFNTCPKLTSLRLKYVNAIPPSSDSLKYPRLTHLALHGLMPDALSKGNLIRILSIFPGLVSLQISPMPDSSFLPALQEYCPSLRTLSYGRELDIMGDVVHVKGKGITVAQVGEGSMFVQDHLITFLRQHAHTLKELDLDIHIDEDASSTWELSDCKFTRQGNPSSISFENLETLRFAEEDDSTMPCLEWIMTNAPKLESISLPESFYTTNILAPLKNVKHLKKIRINDANGYSDDGAMEQFLNHHIALGDQSTLEEVKIYFDTYDMTSVSWLPLLSQLKRLKTLHLFSEFVKGQCASFLNQLGKGCPALEHLTLGYDQANFEHGMIAAFGTHPNLKEFHIGAMDLSESELRCLADFPKLKRAYVCCPVSESITEYLRGHVQIIPLYRYQTYNDVKRSNSLDFHYDLDDIDDLESLDGSDVYI</sequence>
<protein>
    <submittedName>
        <fullName evidence="1">Uncharacterized protein</fullName>
    </submittedName>
</protein>
<dbReference type="OrthoDB" id="2218971at2759"/>
<accession>A0A077WGE3</accession>
<dbReference type="PANTHER" id="PTHR34223">
    <property type="entry name" value="OS11G0201299 PROTEIN"/>
    <property type="match status" value="1"/>
</dbReference>
<evidence type="ECO:0000313" key="1">
    <source>
        <dbReference type="EMBL" id="CDS06460.1"/>
    </source>
</evidence>
<gene>
    <name evidence="1" type="ORF">LRAMOSA08988</name>
</gene>
<dbReference type="InterPro" id="IPR053197">
    <property type="entry name" value="F-box_SCFL_complex_component"/>
</dbReference>
<dbReference type="Gene3D" id="1.25.40.10">
    <property type="entry name" value="Tetratricopeptide repeat domain"/>
    <property type="match status" value="1"/>
</dbReference>
<proteinExistence type="predicted"/>
<dbReference type="InterPro" id="IPR032675">
    <property type="entry name" value="LRR_dom_sf"/>
</dbReference>
<name>A0A077WGE3_9FUNG</name>
<dbReference type="SUPFAM" id="SSF48452">
    <property type="entry name" value="TPR-like"/>
    <property type="match status" value="1"/>
</dbReference>
<dbReference type="SUPFAM" id="SSF52047">
    <property type="entry name" value="RNI-like"/>
    <property type="match status" value="1"/>
</dbReference>
<dbReference type="EMBL" id="LK023320">
    <property type="protein sequence ID" value="CDS06460.1"/>
    <property type="molecule type" value="Genomic_DNA"/>
</dbReference>
<reference evidence="1" key="1">
    <citation type="journal article" date="2014" name="Genome Announc.">
        <title>De novo whole-genome sequence and genome annotation of Lichtheimia ramosa.</title>
        <authorList>
            <person name="Linde J."/>
            <person name="Schwartze V."/>
            <person name="Binder U."/>
            <person name="Lass-Florl C."/>
            <person name="Voigt K."/>
            <person name="Horn F."/>
        </authorList>
    </citation>
    <scope>NUCLEOTIDE SEQUENCE</scope>
    <source>
        <strain evidence="1">JMRC FSU:6197</strain>
    </source>
</reference>
<organism evidence="1">
    <name type="scientific">Lichtheimia ramosa</name>
    <dbReference type="NCBI Taxonomy" id="688394"/>
    <lineage>
        <taxon>Eukaryota</taxon>
        <taxon>Fungi</taxon>
        <taxon>Fungi incertae sedis</taxon>
        <taxon>Mucoromycota</taxon>
        <taxon>Mucoromycotina</taxon>
        <taxon>Mucoromycetes</taxon>
        <taxon>Mucorales</taxon>
        <taxon>Lichtheimiaceae</taxon>
        <taxon>Lichtheimia</taxon>
    </lineage>
</organism>